<protein>
    <submittedName>
        <fullName evidence="1">Uncharacterized protein</fullName>
    </submittedName>
</protein>
<organism evidence="1">
    <name type="scientific">Arundo donax</name>
    <name type="common">Giant reed</name>
    <name type="synonym">Donax arundinaceus</name>
    <dbReference type="NCBI Taxonomy" id="35708"/>
    <lineage>
        <taxon>Eukaryota</taxon>
        <taxon>Viridiplantae</taxon>
        <taxon>Streptophyta</taxon>
        <taxon>Embryophyta</taxon>
        <taxon>Tracheophyta</taxon>
        <taxon>Spermatophyta</taxon>
        <taxon>Magnoliopsida</taxon>
        <taxon>Liliopsida</taxon>
        <taxon>Poales</taxon>
        <taxon>Poaceae</taxon>
        <taxon>PACMAD clade</taxon>
        <taxon>Arundinoideae</taxon>
        <taxon>Arundineae</taxon>
        <taxon>Arundo</taxon>
    </lineage>
</organism>
<reference evidence="1" key="1">
    <citation type="submission" date="2014-09" db="EMBL/GenBank/DDBJ databases">
        <authorList>
            <person name="Magalhaes I.L.F."/>
            <person name="Oliveira U."/>
            <person name="Santos F.R."/>
            <person name="Vidigal T.H.D.A."/>
            <person name="Brescovit A.D."/>
            <person name="Santos A.J."/>
        </authorList>
    </citation>
    <scope>NUCLEOTIDE SEQUENCE</scope>
    <source>
        <tissue evidence="1">Shoot tissue taken approximately 20 cm above the soil surface</tissue>
    </source>
</reference>
<dbReference type="EMBL" id="GBRH01230825">
    <property type="protein sequence ID" value="JAD67070.1"/>
    <property type="molecule type" value="Transcribed_RNA"/>
</dbReference>
<dbReference type="AlphaFoldDB" id="A0A0A9C0Z6"/>
<evidence type="ECO:0000313" key="1">
    <source>
        <dbReference type="EMBL" id="JAD67070.1"/>
    </source>
</evidence>
<name>A0A0A9C0Z6_ARUDO</name>
<proteinExistence type="predicted"/>
<sequence>MGIVLIIYRCQTRTFHEQ</sequence>
<reference evidence="1" key="2">
    <citation type="journal article" date="2015" name="Data Brief">
        <title>Shoot transcriptome of the giant reed, Arundo donax.</title>
        <authorList>
            <person name="Barrero R.A."/>
            <person name="Guerrero F.D."/>
            <person name="Moolhuijzen P."/>
            <person name="Goolsby J.A."/>
            <person name="Tidwell J."/>
            <person name="Bellgard S.E."/>
            <person name="Bellgard M.I."/>
        </authorList>
    </citation>
    <scope>NUCLEOTIDE SEQUENCE</scope>
    <source>
        <tissue evidence="1">Shoot tissue taken approximately 20 cm above the soil surface</tissue>
    </source>
</reference>
<accession>A0A0A9C0Z6</accession>